<evidence type="ECO:0000313" key="3">
    <source>
        <dbReference type="EMBL" id="QCT21483.1"/>
    </source>
</evidence>
<dbReference type="GO" id="GO:0016747">
    <property type="term" value="F:acyltransferase activity, transferring groups other than amino-acyl groups"/>
    <property type="evidence" value="ECO:0007669"/>
    <property type="project" value="InterPro"/>
</dbReference>
<reference evidence="3 4" key="1">
    <citation type="submission" date="2019-05" db="EMBL/GenBank/DDBJ databases">
        <title>Complete genome sequence of Izhakiella calystegiae KSNA2, an endophyte isolated from beach morning glory (Calystegia soldanella).</title>
        <authorList>
            <person name="Jiang L."/>
            <person name="Jeong J.C."/>
            <person name="Kim C.Y."/>
            <person name="Kim D.H."/>
            <person name="Kim S.W."/>
            <person name="Lee j."/>
        </authorList>
    </citation>
    <scope>NUCLEOTIDE SEQUENCE [LARGE SCALE GENOMIC DNA]</scope>
    <source>
        <strain evidence="3 4">KSNA2</strain>
    </source>
</reference>
<keyword evidence="1" id="KW-1133">Transmembrane helix</keyword>
<keyword evidence="4" id="KW-1185">Reference proteome</keyword>
<dbReference type="AlphaFoldDB" id="A0A4P8YMS5"/>
<dbReference type="KEGG" id="izh:FEM41_18410"/>
<feature type="transmembrane region" description="Helical" evidence="1">
    <location>
        <begin position="237"/>
        <end position="255"/>
    </location>
</feature>
<feature type="transmembrane region" description="Helical" evidence="1">
    <location>
        <begin position="144"/>
        <end position="161"/>
    </location>
</feature>
<dbReference type="EMBL" id="CP040428">
    <property type="protein sequence ID" value="QCT21483.1"/>
    <property type="molecule type" value="Genomic_DNA"/>
</dbReference>
<sequence length="378" mass="42647">MQKLNSLQALRGLAALFVVIFHYHFRLGGPDEHALEYWHSIFGWSFIGVDIFFVISGFIMVYTTRQHSPGIVTSGKFLLNRMIRILPLYYLLLFFAFLLNGAFYLLDNEESARNLISALTFTVSTIAASPQYIDLEQMYNVRWTLNYELYFYLVFALCLLFRQRILPLLAWAAAAVFIIPALFGNAPTLNIHGYQVEHALWGFLSNPVILDFVVGALAGGLYVKLEKAARQRWLQQLALGLALVMVFAIVMGLYTQHLYLLSLRLGVAIGITILLLSIAEPVLHNYIPRIALYAGNISFSLYLCHNTVNYFVFDHLGDKATSMPAILGLIALSITLSLALSHCTWKYIEVGLTRWLKAKLLAPSTTWHQGQVTSERTG</sequence>
<organism evidence="3 4">
    <name type="scientific">Jejubacter calystegiae</name>
    <dbReference type="NCBI Taxonomy" id="2579935"/>
    <lineage>
        <taxon>Bacteria</taxon>
        <taxon>Pseudomonadati</taxon>
        <taxon>Pseudomonadota</taxon>
        <taxon>Gammaproteobacteria</taxon>
        <taxon>Enterobacterales</taxon>
        <taxon>Enterobacteriaceae</taxon>
        <taxon>Jejubacter</taxon>
    </lineage>
</organism>
<keyword evidence="3" id="KW-0012">Acyltransferase</keyword>
<protein>
    <submittedName>
        <fullName evidence="3">Acyltransferase</fullName>
    </submittedName>
</protein>
<feature type="transmembrane region" description="Helical" evidence="1">
    <location>
        <begin position="261"/>
        <end position="278"/>
    </location>
</feature>
<feature type="transmembrane region" description="Helical" evidence="1">
    <location>
        <begin position="168"/>
        <end position="187"/>
    </location>
</feature>
<dbReference type="Pfam" id="PF01757">
    <property type="entry name" value="Acyl_transf_3"/>
    <property type="match status" value="1"/>
</dbReference>
<dbReference type="PANTHER" id="PTHR23028">
    <property type="entry name" value="ACETYLTRANSFERASE"/>
    <property type="match status" value="1"/>
</dbReference>
<gene>
    <name evidence="3" type="ORF">FEM41_18410</name>
</gene>
<keyword evidence="3" id="KW-0808">Transferase</keyword>
<feature type="transmembrane region" description="Helical" evidence="1">
    <location>
        <begin position="85"/>
        <end position="106"/>
    </location>
</feature>
<feature type="transmembrane region" description="Helical" evidence="1">
    <location>
        <begin position="199"/>
        <end position="225"/>
    </location>
</feature>
<dbReference type="GO" id="GO:0000271">
    <property type="term" value="P:polysaccharide biosynthetic process"/>
    <property type="evidence" value="ECO:0007669"/>
    <property type="project" value="TreeGrafter"/>
</dbReference>
<feature type="transmembrane region" description="Helical" evidence="1">
    <location>
        <begin position="290"/>
        <end position="313"/>
    </location>
</feature>
<keyword evidence="1" id="KW-0472">Membrane</keyword>
<feature type="domain" description="Acyltransferase 3" evidence="2">
    <location>
        <begin position="5"/>
        <end position="341"/>
    </location>
</feature>
<dbReference type="RefSeq" id="WP_138097639.1">
    <property type="nucleotide sequence ID" value="NZ_CP040428.1"/>
</dbReference>
<feature type="transmembrane region" description="Helical" evidence="1">
    <location>
        <begin position="7"/>
        <end position="25"/>
    </location>
</feature>
<feature type="transmembrane region" description="Helical" evidence="1">
    <location>
        <begin position="37"/>
        <end position="64"/>
    </location>
</feature>
<accession>A0A4P8YMS5</accession>
<dbReference type="GO" id="GO:0016020">
    <property type="term" value="C:membrane"/>
    <property type="evidence" value="ECO:0007669"/>
    <property type="project" value="TreeGrafter"/>
</dbReference>
<proteinExistence type="predicted"/>
<evidence type="ECO:0000313" key="4">
    <source>
        <dbReference type="Proteomes" id="UP000302163"/>
    </source>
</evidence>
<dbReference type="InterPro" id="IPR050879">
    <property type="entry name" value="Acyltransferase_3"/>
</dbReference>
<dbReference type="InterPro" id="IPR002656">
    <property type="entry name" value="Acyl_transf_3_dom"/>
</dbReference>
<evidence type="ECO:0000259" key="2">
    <source>
        <dbReference type="Pfam" id="PF01757"/>
    </source>
</evidence>
<dbReference type="OrthoDB" id="9767863at2"/>
<feature type="transmembrane region" description="Helical" evidence="1">
    <location>
        <begin position="325"/>
        <end position="348"/>
    </location>
</feature>
<name>A0A4P8YMS5_9ENTR</name>
<keyword evidence="1" id="KW-0812">Transmembrane</keyword>
<dbReference type="PANTHER" id="PTHR23028:SF131">
    <property type="entry name" value="BLR2367 PROTEIN"/>
    <property type="match status" value="1"/>
</dbReference>
<dbReference type="Proteomes" id="UP000302163">
    <property type="component" value="Chromosome"/>
</dbReference>
<evidence type="ECO:0000256" key="1">
    <source>
        <dbReference type="SAM" id="Phobius"/>
    </source>
</evidence>